<dbReference type="Proteomes" id="UP000184016">
    <property type="component" value="Unassembled WGS sequence"/>
</dbReference>
<protein>
    <recommendedName>
        <fullName evidence="5">Glycosyltransferase 2-like domain-containing protein</fullName>
    </recommendedName>
</protein>
<dbReference type="GO" id="GO:0016757">
    <property type="term" value="F:glycosyltransferase activity"/>
    <property type="evidence" value="ECO:0007669"/>
    <property type="project" value="UniProtKB-KW"/>
</dbReference>
<organism evidence="6 7">
    <name type="scientific">Alicyclobacillus tolerans</name>
    <dbReference type="NCBI Taxonomy" id="90970"/>
    <lineage>
        <taxon>Bacteria</taxon>
        <taxon>Bacillati</taxon>
        <taxon>Bacillota</taxon>
        <taxon>Bacilli</taxon>
        <taxon>Bacillales</taxon>
        <taxon>Alicyclobacillaceae</taxon>
        <taxon>Alicyclobacillus</taxon>
    </lineage>
</organism>
<dbReference type="AlphaFoldDB" id="A0A1M6KH72"/>
<reference evidence="7" key="1">
    <citation type="submission" date="2016-11" db="EMBL/GenBank/DDBJ databases">
        <authorList>
            <person name="Varghese N."/>
            <person name="Submissions S."/>
        </authorList>
    </citation>
    <scope>NUCLEOTIDE SEQUENCE [LARGE SCALE GENOMIC DNA]</scope>
    <source>
        <strain evidence="7">USBA-503</strain>
    </source>
</reference>
<dbReference type="InterPro" id="IPR029044">
    <property type="entry name" value="Nucleotide-diphossugar_trans"/>
</dbReference>
<comment type="similarity">
    <text evidence="2">Belongs to the glycosyltransferase 2 family.</text>
</comment>
<keyword evidence="7" id="KW-1185">Reference proteome</keyword>
<dbReference type="PANTHER" id="PTHR43179">
    <property type="entry name" value="RHAMNOSYLTRANSFERASE WBBL"/>
    <property type="match status" value="1"/>
</dbReference>
<proteinExistence type="inferred from homology"/>
<evidence type="ECO:0000256" key="3">
    <source>
        <dbReference type="ARBA" id="ARBA00022676"/>
    </source>
</evidence>
<keyword evidence="3" id="KW-0328">Glycosyltransferase</keyword>
<evidence type="ECO:0000256" key="2">
    <source>
        <dbReference type="ARBA" id="ARBA00006739"/>
    </source>
</evidence>
<comment type="pathway">
    <text evidence="1">Cell wall biogenesis; cell wall polysaccharide biosynthesis.</text>
</comment>
<name>A0A1M6KH72_9BACL</name>
<evidence type="ECO:0000256" key="4">
    <source>
        <dbReference type="ARBA" id="ARBA00022679"/>
    </source>
</evidence>
<dbReference type="Pfam" id="PF00535">
    <property type="entry name" value="Glycos_transf_2"/>
    <property type="match status" value="1"/>
</dbReference>
<evidence type="ECO:0000259" key="5">
    <source>
        <dbReference type="Pfam" id="PF00535"/>
    </source>
</evidence>
<dbReference type="RefSeq" id="WP_072872729.1">
    <property type="nucleotide sequence ID" value="NZ_FRAF01000001.1"/>
</dbReference>
<evidence type="ECO:0000256" key="1">
    <source>
        <dbReference type="ARBA" id="ARBA00004776"/>
    </source>
</evidence>
<dbReference type="EMBL" id="FRAF01000001">
    <property type="protein sequence ID" value="SHJ58261.1"/>
    <property type="molecule type" value="Genomic_DNA"/>
</dbReference>
<keyword evidence="4" id="KW-0808">Transferase</keyword>
<evidence type="ECO:0000313" key="7">
    <source>
        <dbReference type="Proteomes" id="UP000184016"/>
    </source>
</evidence>
<dbReference type="CDD" id="cd04186">
    <property type="entry name" value="GT_2_like_c"/>
    <property type="match status" value="1"/>
</dbReference>
<dbReference type="SUPFAM" id="SSF53448">
    <property type="entry name" value="Nucleotide-diphospho-sugar transferases"/>
    <property type="match status" value="1"/>
</dbReference>
<dbReference type="Gene3D" id="3.90.550.10">
    <property type="entry name" value="Spore Coat Polysaccharide Biosynthesis Protein SpsA, Chain A"/>
    <property type="match status" value="1"/>
</dbReference>
<evidence type="ECO:0000313" key="6">
    <source>
        <dbReference type="EMBL" id="SHJ58261.1"/>
    </source>
</evidence>
<gene>
    <name evidence="6" type="ORF">SAMN05443507_101247</name>
</gene>
<accession>A0A1M6KH72</accession>
<dbReference type="PANTHER" id="PTHR43179:SF12">
    <property type="entry name" value="GALACTOFURANOSYLTRANSFERASE GLFT2"/>
    <property type="match status" value="1"/>
</dbReference>
<feature type="domain" description="Glycosyltransferase 2-like" evidence="5">
    <location>
        <begin position="7"/>
        <end position="176"/>
    </location>
</feature>
<dbReference type="STRING" id="1830138.SAMN05443507_101247"/>
<sequence>MEKLVDIVVVSYNTRSLLLECLQLIYKHTSLPFQIYVVDNGSQDGSVQALKKNSFPHLQVLRNTRNLGYARACNQGILQGNSPYIVLCNSDVMVQEGWLEPLMACIQSDPNIAVVGPKMIDGQGRITAAGVFGTVFDHQPRGYLEPNGLHLYNEQEDCLSVCGALYMIRRDLLSELGLFDENYFFYFEETDYSINARWHGYRVVYCPQSVIRHDVGGSSRNHRQLRQWFENSRNYFEKKWKTNWAEHPGEEVGIWQAGSHQETN</sequence>
<dbReference type="InterPro" id="IPR001173">
    <property type="entry name" value="Glyco_trans_2-like"/>
</dbReference>